<evidence type="ECO:0000256" key="1">
    <source>
        <dbReference type="SAM" id="MobiDB-lite"/>
    </source>
</evidence>
<proteinExistence type="predicted"/>
<comment type="caution">
    <text evidence="2">The sequence shown here is derived from an EMBL/GenBank/DDBJ whole genome shotgun (WGS) entry which is preliminary data.</text>
</comment>
<name>A0ABV8R0K0_9MICC</name>
<keyword evidence="3" id="KW-1185">Reference proteome</keyword>
<organism evidence="2 3">
    <name type="scientific">Arthrobacter cryoconiti</name>
    <dbReference type="NCBI Taxonomy" id="748907"/>
    <lineage>
        <taxon>Bacteria</taxon>
        <taxon>Bacillati</taxon>
        <taxon>Actinomycetota</taxon>
        <taxon>Actinomycetes</taxon>
        <taxon>Micrococcales</taxon>
        <taxon>Micrococcaceae</taxon>
        <taxon>Arthrobacter</taxon>
    </lineage>
</organism>
<dbReference type="RefSeq" id="WP_268251083.1">
    <property type="nucleotide sequence ID" value="NZ_BAABLL010000004.1"/>
</dbReference>
<reference evidence="3" key="1">
    <citation type="journal article" date="2019" name="Int. J. Syst. Evol. Microbiol.">
        <title>The Global Catalogue of Microorganisms (GCM) 10K type strain sequencing project: providing services to taxonomists for standard genome sequencing and annotation.</title>
        <authorList>
            <consortium name="The Broad Institute Genomics Platform"/>
            <consortium name="The Broad Institute Genome Sequencing Center for Infectious Disease"/>
            <person name="Wu L."/>
            <person name="Ma J."/>
        </authorList>
    </citation>
    <scope>NUCLEOTIDE SEQUENCE [LARGE SCALE GENOMIC DNA]</scope>
    <source>
        <strain evidence="3">CGMCC 1.10698</strain>
    </source>
</reference>
<gene>
    <name evidence="2" type="ORF">ACFOW9_08640</name>
</gene>
<protein>
    <submittedName>
        <fullName evidence="2">Uncharacterized protein</fullName>
    </submittedName>
</protein>
<feature type="region of interest" description="Disordered" evidence="1">
    <location>
        <begin position="1"/>
        <end position="42"/>
    </location>
</feature>
<sequence length="42" mass="4515">MPKNHDELDAVLRPLAAPTRPAVGERLVKTPAAVSQPPLKET</sequence>
<evidence type="ECO:0000313" key="2">
    <source>
        <dbReference type="EMBL" id="MFC4265668.1"/>
    </source>
</evidence>
<evidence type="ECO:0000313" key="3">
    <source>
        <dbReference type="Proteomes" id="UP001595773"/>
    </source>
</evidence>
<accession>A0ABV8R0K0</accession>
<feature type="compositionally biased region" description="Basic and acidic residues" evidence="1">
    <location>
        <begin position="1"/>
        <end position="10"/>
    </location>
</feature>
<dbReference type="Proteomes" id="UP001595773">
    <property type="component" value="Unassembled WGS sequence"/>
</dbReference>
<dbReference type="EMBL" id="JBHSCQ010000010">
    <property type="protein sequence ID" value="MFC4265668.1"/>
    <property type="molecule type" value="Genomic_DNA"/>
</dbReference>